<dbReference type="VEuPathDB" id="FungiDB:PAAG_11338"/>
<evidence type="ECO:0000313" key="3">
    <source>
        <dbReference type="Proteomes" id="UP000002059"/>
    </source>
</evidence>
<proteinExistence type="predicted"/>
<accession>A0A0A2V6G3</accession>
<organism evidence="2 3">
    <name type="scientific">Paracoccidioides lutzii (strain ATCC MYA-826 / Pb01)</name>
    <name type="common">Paracoccidioides brasiliensis</name>
    <dbReference type="NCBI Taxonomy" id="502779"/>
    <lineage>
        <taxon>Eukaryota</taxon>
        <taxon>Fungi</taxon>
        <taxon>Dikarya</taxon>
        <taxon>Ascomycota</taxon>
        <taxon>Pezizomycotina</taxon>
        <taxon>Eurotiomycetes</taxon>
        <taxon>Eurotiomycetidae</taxon>
        <taxon>Onygenales</taxon>
        <taxon>Ajellomycetaceae</taxon>
        <taxon>Paracoccidioides</taxon>
    </lineage>
</organism>
<dbReference type="GeneID" id="26970376"/>
<evidence type="ECO:0000256" key="1">
    <source>
        <dbReference type="SAM" id="MobiDB-lite"/>
    </source>
</evidence>
<gene>
    <name evidence="2" type="ORF">PAAG_11338</name>
</gene>
<feature type="region of interest" description="Disordered" evidence="1">
    <location>
        <begin position="35"/>
        <end position="65"/>
    </location>
</feature>
<dbReference type="Proteomes" id="UP000002059">
    <property type="component" value="Partially assembled WGS sequence"/>
</dbReference>
<dbReference type="KEGG" id="pbl:PAAG_11338"/>
<dbReference type="AlphaFoldDB" id="A0A0A2V6G3"/>
<dbReference type="EMBL" id="KN293994">
    <property type="protein sequence ID" value="KGQ01947.1"/>
    <property type="molecule type" value="Genomic_DNA"/>
</dbReference>
<name>A0A0A2V6G3_PARBA</name>
<dbReference type="HOGENOM" id="CLU_2347293_0_0_1"/>
<sequence length="97" mass="10860">MPHSGRLYLNMLQAVMESESISWKNTAQTLSSDFARPSTFTSSSPDASIHLGTTPTSSTPEPPVGLHNSILKMANLDFKPHSPYYEGRYNVRYRIDK</sequence>
<dbReference type="RefSeq" id="XP_015703428.1">
    <property type="nucleotide sequence ID" value="XM_015847006.1"/>
</dbReference>
<reference evidence="2 3" key="1">
    <citation type="journal article" date="2011" name="PLoS Genet.">
        <title>Comparative genomic analysis of human fungal pathogens causing paracoccidioidomycosis.</title>
        <authorList>
            <person name="Desjardins C.A."/>
            <person name="Champion M.D."/>
            <person name="Holder J.W."/>
            <person name="Muszewska A."/>
            <person name="Goldberg J."/>
            <person name="Bailao A.M."/>
            <person name="Brigido M.M."/>
            <person name="Ferreira M.E."/>
            <person name="Garcia A.M."/>
            <person name="Grynberg M."/>
            <person name="Gujja S."/>
            <person name="Heiman D.I."/>
            <person name="Henn M.R."/>
            <person name="Kodira C.D."/>
            <person name="Leon-Narvaez H."/>
            <person name="Longo L.V."/>
            <person name="Ma L.J."/>
            <person name="Malavazi I."/>
            <person name="Matsuo A.L."/>
            <person name="Morais F.V."/>
            <person name="Pereira M."/>
            <person name="Rodriguez-Brito S."/>
            <person name="Sakthikumar S."/>
            <person name="Salem-Izacc S.M."/>
            <person name="Sykes S.M."/>
            <person name="Teixeira M.M."/>
            <person name="Vallejo M.C."/>
            <person name="Walter M.E."/>
            <person name="Yandava C."/>
            <person name="Young S."/>
            <person name="Zeng Q."/>
            <person name="Zucker J."/>
            <person name="Felipe M.S."/>
            <person name="Goldman G.H."/>
            <person name="Haas B.J."/>
            <person name="McEwen J.G."/>
            <person name="Nino-Vega G."/>
            <person name="Puccia R."/>
            <person name="San-Blas G."/>
            <person name="Soares C.M."/>
            <person name="Birren B.W."/>
            <person name="Cuomo C.A."/>
        </authorList>
    </citation>
    <scope>NUCLEOTIDE SEQUENCE [LARGE SCALE GENOMIC DNA]</scope>
    <source>
        <strain evidence="3">ATCC MYA-826 / Pb01</strain>
    </source>
</reference>
<feature type="compositionally biased region" description="Polar residues" evidence="1">
    <location>
        <begin position="35"/>
        <end position="46"/>
    </location>
</feature>
<keyword evidence="3" id="KW-1185">Reference proteome</keyword>
<evidence type="ECO:0000313" key="2">
    <source>
        <dbReference type="EMBL" id="KGQ01947.1"/>
    </source>
</evidence>
<protein>
    <submittedName>
        <fullName evidence="2">Uncharacterized protein</fullName>
    </submittedName>
</protein>